<dbReference type="OMA" id="HWRQIAY"/>
<dbReference type="SUPFAM" id="SSF81383">
    <property type="entry name" value="F-box domain"/>
    <property type="match status" value="1"/>
</dbReference>
<protein>
    <recommendedName>
        <fullName evidence="1">F-box domain-containing protein</fullName>
    </recommendedName>
</protein>
<dbReference type="Gene3D" id="1.20.1280.50">
    <property type="match status" value="1"/>
</dbReference>
<feature type="non-terminal residue" evidence="2">
    <location>
        <position position="152"/>
    </location>
</feature>
<evidence type="ECO:0000313" key="3">
    <source>
        <dbReference type="Proteomes" id="UP000006514"/>
    </source>
</evidence>
<dbReference type="OrthoDB" id="3248197at2759"/>
<organism evidence="2 3">
    <name type="scientific">Auricularia subglabra (strain TFB-10046 / SS5)</name>
    <name type="common">White-rot fungus</name>
    <name type="synonym">Auricularia delicata (strain TFB10046)</name>
    <dbReference type="NCBI Taxonomy" id="717982"/>
    <lineage>
        <taxon>Eukaryota</taxon>
        <taxon>Fungi</taxon>
        <taxon>Dikarya</taxon>
        <taxon>Basidiomycota</taxon>
        <taxon>Agaricomycotina</taxon>
        <taxon>Agaricomycetes</taxon>
        <taxon>Auriculariales</taxon>
        <taxon>Auriculariaceae</taxon>
        <taxon>Auricularia</taxon>
    </lineage>
</organism>
<dbReference type="KEGG" id="adl:AURDEDRAFT_93216"/>
<dbReference type="InterPro" id="IPR001810">
    <property type="entry name" value="F-box_dom"/>
</dbReference>
<sequence>MTAPFHSPDPNRFAGTIEASFLRDTISADEALLSTLATRVAQSSAAVHAAERELAEVLDKLALTRSVHDMLCDEQTSVSERLRQSRGLVHPIRRLPPEVLAEVFTACLSDEQLHSLSAVPYPVSQVCRRWRSVALQTPRLWTYVSVNFRSPH</sequence>
<proteinExistence type="predicted"/>
<evidence type="ECO:0000259" key="1">
    <source>
        <dbReference type="PROSITE" id="PS50181"/>
    </source>
</evidence>
<dbReference type="AlphaFoldDB" id="J0LEJ8"/>
<dbReference type="PROSITE" id="PS50181">
    <property type="entry name" value="FBOX"/>
    <property type="match status" value="1"/>
</dbReference>
<feature type="domain" description="F-box" evidence="1">
    <location>
        <begin position="89"/>
        <end position="144"/>
    </location>
</feature>
<evidence type="ECO:0000313" key="2">
    <source>
        <dbReference type="EMBL" id="EJD35273.1"/>
    </source>
</evidence>
<dbReference type="InterPro" id="IPR036047">
    <property type="entry name" value="F-box-like_dom_sf"/>
</dbReference>
<gene>
    <name evidence="2" type="ORF">AURDEDRAFT_93216</name>
</gene>
<dbReference type="Pfam" id="PF12937">
    <property type="entry name" value="F-box-like"/>
    <property type="match status" value="1"/>
</dbReference>
<keyword evidence="3" id="KW-1185">Reference proteome</keyword>
<dbReference type="Proteomes" id="UP000006514">
    <property type="component" value="Unassembled WGS sequence"/>
</dbReference>
<dbReference type="InParanoid" id="J0LEJ8"/>
<reference evidence="3" key="1">
    <citation type="journal article" date="2012" name="Science">
        <title>The Paleozoic origin of enzymatic lignin decomposition reconstructed from 31 fungal genomes.</title>
        <authorList>
            <person name="Floudas D."/>
            <person name="Binder M."/>
            <person name="Riley R."/>
            <person name="Barry K."/>
            <person name="Blanchette R.A."/>
            <person name="Henrissat B."/>
            <person name="Martinez A.T."/>
            <person name="Otillar R."/>
            <person name="Spatafora J.W."/>
            <person name="Yadav J.S."/>
            <person name="Aerts A."/>
            <person name="Benoit I."/>
            <person name="Boyd A."/>
            <person name="Carlson A."/>
            <person name="Copeland A."/>
            <person name="Coutinho P.M."/>
            <person name="de Vries R.P."/>
            <person name="Ferreira P."/>
            <person name="Findley K."/>
            <person name="Foster B."/>
            <person name="Gaskell J."/>
            <person name="Glotzer D."/>
            <person name="Gorecki P."/>
            <person name="Heitman J."/>
            <person name="Hesse C."/>
            <person name="Hori C."/>
            <person name="Igarashi K."/>
            <person name="Jurgens J.A."/>
            <person name="Kallen N."/>
            <person name="Kersten P."/>
            <person name="Kohler A."/>
            <person name="Kuees U."/>
            <person name="Kumar T.K.A."/>
            <person name="Kuo A."/>
            <person name="LaButti K."/>
            <person name="Larrondo L.F."/>
            <person name="Lindquist E."/>
            <person name="Ling A."/>
            <person name="Lombard V."/>
            <person name="Lucas S."/>
            <person name="Lundell T."/>
            <person name="Martin R."/>
            <person name="McLaughlin D.J."/>
            <person name="Morgenstern I."/>
            <person name="Morin E."/>
            <person name="Murat C."/>
            <person name="Nagy L.G."/>
            <person name="Nolan M."/>
            <person name="Ohm R.A."/>
            <person name="Patyshakuliyeva A."/>
            <person name="Rokas A."/>
            <person name="Ruiz-Duenas F.J."/>
            <person name="Sabat G."/>
            <person name="Salamov A."/>
            <person name="Samejima M."/>
            <person name="Schmutz J."/>
            <person name="Slot J.C."/>
            <person name="St John F."/>
            <person name="Stenlid J."/>
            <person name="Sun H."/>
            <person name="Sun S."/>
            <person name="Syed K."/>
            <person name="Tsang A."/>
            <person name="Wiebenga A."/>
            <person name="Young D."/>
            <person name="Pisabarro A."/>
            <person name="Eastwood D.C."/>
            <person name="Martin F."/>
            <person name="Cullen D."/>
            <person name="Grigoriev I.V."/>
            <person name="Hibbett D.S."/>
        </authorList>
    </citation>
    <scope>NUCLEOTIDE SEQUENCE [LARGE SCALE GENOMIC DNA]</scope>
    <source>
        <strain evidence="3">TFB10046</strain>
    </source>
</reference>
<name>J0LEJ8_AURST</name>
<dbReference type="eggNOG" id="ENOG502RBVW">
    <property type="taxonomic scope" value="Eukaryota"/>
</dbReference>
<accession>J0LEJ8</accession>
<dbReference type="EMBL" id="JH687896">
    <property type="protein sequence ID" value="EJD35273.1"/>
    <property type="molecule type" value="Genomic_DNA"/>
</dbReference>